<accession>A0A151QNB1</accession>
<gene>
    <name evidence="2" type="ORF">KK1_047789</name>
</gene>
<dbReference type="CDD" id="cd00303">
    <property type="entry name" value="retropepsin_like"/>
    <property type="match status" value="1"/>
</dbReference>
<feature type="compositionally biased region" description="Acidic residues" evidence="1">
    <location>
        <begin position="22"/>
        <end position="33"/>
    </location>
</feature>
<feature type="region of interest" description="Disordered" evidence="1">
    <location>
        <begin position="166"/>
        <end position="186"/>
    </location>
</feature>
<dbReference type="Gene3D" id="2.40.70.10">
    <property type="entry name" value="Acid Proteases"/>
    <property type="match status" value="1"/>
</dbReference>
<name>A0A151QNB1_CAJCA</name>
<dbReference type="Gramene" id="C.cajan_47187.t">
    <property type="protein sequence ID" value="C.cajan_47187.t"/>
    <property type="gene ID" value="C.cajan_47187"/>
</dbReference>
<dbReference type="PANTHER" id="PTHR35046:SF9">
    <property type="entry name" value="RNA-DIRECTED DNA POLYMERASE"/>
    <property type="match status" value="1"/>
</dbReference>
<evidence type="ECO:0000313" key="3">
    <source>
        <dbReference type="Proteomes" id="UP000075243"/>
    </source>
</evidence>
<feature type="compositionally biased region" description="Basic and acidic residues" evidence="1">
    <location>
        <begin position="171"/>
        <end position="186"/>
    </location>
</feature>
<proteinExistence type="predicted"/>
<organism evidence="2 3">
    <name type="scientific">Cajanus cajan</name>
    <name type="common">Pigeon pea</name>
    <name type="synonym">Cajanus indicus</name>
    <dbReference type="NCBI Taxonomy" id="3821"/>
    <lineage>
        <taxon>Eukaryota</taxon>
        <taxon>Viridiplantae</taxon>
        <taxon>Streptophyta</taxon>
        <taxon>Embryophyta</taxon>
        <taxon>Tracheophyta</taxon>
        <taxon>Spermatophyta</taxon>
        <taxon>Magnoliopsida</taxon>
        <taxon>eudicotyledons</taxon>
        <taxon>Gunneridae</taxon>
        <taxon>Pentapetalae</taxon>
        <taxon>rosids</taxon>
        <taxon>fabids</taxon>
        <taxon>Fabales</taxon>
        <taxon>Fabaceae</taxon>
        <taxon>Papilionoideae</taxon>
        <taxon>50 kb inversion clade</taxon>
        <taxon>NPAAA clade</taxon>
        <taxon>indigoferoid/millettioid clade</taxon>
        <taxon>Phaseoleae</taxon>
        <taxon>Cajanus</taxon>
    </lineage>
</organism>
<sequence length="186" mass="21344">MILRGQDIYSSQDEATTSPSSSEDEKETSEEEKCEVTYPCDGELLMTCSLIVDSGSWYNCYSTRMVDKLGLTTTPNPKRYQLHWLNDDGDMVVNQQVEVEFSIRNYKDKVKCDVVLMEACHILLGRPWQFDKKTTHDGLTNKITFTHKGKKFVLHPLSPSQVVEDQVQMKAKHDQEKEFGNKKKGD</sequence>
<dbReference type="AlphaFoldDB" id="A0A151QNB1"/>
<evidence type="ECO:0000256" key="1">
    <source>
        <dbReference type="SAM" id="MobiDB-lite"/>
    </source>
</evidence>
<dbReference type="PANTHER" id="PTHR35046">
    <property type="entry name" value="ZINC KNUCKLE (CCHC-TYPE) FAMILY PROTEIN"/>
    <property type="match status" value="1"/>
</dbReference>
<dbReference type="InterPro" id="IPR021109">
    <property type="entry name" value="Peptidase_aspartic_dom_sf"/>
</dbReference>
<dbReference type="EMBL" id="KQ485705">
    <property type="protein sequence ID" value="KYP31742.1"/>
    <property type="molecule type" value="Genomic_DNA"/>
</dbReference>
<protein>
    <submittedName>
        <fullName evidence="2">Uncharacterized protein</fullName>
    </submittedName>
</protein>
<reference evidence="2" key="1">
    <citation type="journal article" date="2012" name="Nat. Biotechnol.">
        <title>Draft genome sequence of pigeonpea (Cajanus cajan), an orphan legume crop of resource-poor farmers.</title>
        <authorList>
            <person name="Varshney R.K."/>
            <person name="Chen W."/>
            <person name="Li Y."/>
            <person name="Bharti A.K."/>
            <person name="Saxena R.K."/>
            <person name="Schlueter J.A."/>
            <person name="Donoghue M.T."/>
            <person name="Azam S."/>
            <person name="Fan G."/>
            <person name="Whaley A.M."/>
            <person name="Farmer A.D."/>
            <person name="Sheridan J."/>
            <person name="Iwata A."/>
            <person name="Tuteja R."/>
            <person name="Penmetsa R.V."/>
            <person name="Wu W."/>
            <person name="Upadhyaya H.D."/>
            <person name="Yang S.P."/>
            <person name="Shah T."/>
            <person name="Saxena K.B."/>
            <person name="Michael T."/>
            <person name="McCombie W.R."/>
            <person name="Yang B."/>
            <person name="Zhang G."/>
            <person name="Yang H."/>
            <person name="Wang J."/>
            <person name="Spillane C."/>
            <person name="Cook D.R."/>
            <person name="May G.D."/>
            <person name="Xu X."/>
            <person name="Jackson S.A."/>
        </authorList>
    </citation>
    <scope>NUCLEOTIDE SEQUENCE [LARGE SCALE GENOMIC DNA]</scope>
</reference>
<feature type="region of interest" description="Disordered" evidence="1">
    <location>
        <begin position="1"/>
        <end position="34"/>
    </location>
</feature>
<evidence type="ECO:0000313" key="2">
    <source>
        <dbReference type="EMBL" id="KYP31742.1"/>
    </source>
</evidence>
<keyword evidence="3" id="KW-1185">Reference proteome</keyword>
<dbReference type="Proteomes" id="UP000075243">
    <property type="component" value="Unassembled WGS sequence"/>
</dbReference>